<evidence type="ECO:0000259" key="2">
    <source>
        <dbReference type="Pfam" id="PF00561"/>
    </source>
</evidence>
<accession>A0A2T0QYW8</accession>
<dbReference type="PANTHER" id="PTHR43798:SF31">
    <property type="entry name" value="AB HYDROLASE SUPERFAMILY PROTEIN YCLE"/>
    <property type="match status" value="1"/>
</dbReference>
<feature type="domain" description="AB hydrolase-1" evidence="2">
    <location>
        <begin position="22"/>
        <end position="243"/>
    </location>
</feature>
<evidence type="ECO:0000313" key="4">
    <source>
        <dbReference type="Proteomes" id="UP000238083"/>
    </source>
</evidence>
<protein>
    <submittedName>
        <fullName evidence="3">Alpha-beta hydrolase superfamily lysophospholipase</fullName>
    </submittedName>
</protein>
<evidence type="ECO:0000256" key="1">
    <source>
        <dbReference type="ARBA" id="ARBA00022801"/>
    </source>
</evidence>
<dbReference type="GO" id="GO:0016020">
    <property type="term" value="C:membrane"/>
    <property type="evidence" value="ECO:0007669"/>
    <property type="project" value="TreeGrafter"/>
</dbReference>
<evidence type="ECO:0000313" key="3">
    <source>
        <dbReference type="EMBL" id="PRY11704.1"/>
    </source>
</evidence>
<dbReference type="PANTHER" id="PTHR43798">
    <property type="entry name" value="MONOACYLGLYCEROL LIPASE"/>
    <property type="match status" value="1"/>
</dbReference>
<dbReference type="Pfam" id="PF00561">
    <property type="entry name" value="Abhydrolase_1"/>
    <property type="match status" value="1"/>
</dbReference>
<dbReference type="InterPro" id="IPR000073">
    <property type="entry name" value="AB_hydrolase_1"/>
</dbReference>
<gene>
    <name evidence="3" type="ORF">CLV37_1122</name>
</gene>
<organism evidence="3 4">
    <name type="scientific">Kineococcus rhizosphaerae</name>
    <dbReference type="NCBI Taxonomy" id="559628"/>
    <lineage>
        <taxon>Bacteria</taxon>
        <taxon>Bacillati</taxon>
        <taxon>Actinomycetota</taxon>
        <taxon>Actinomycetes</taxon>
        <taxon>Kineosporiales</taxon>
        <taxon>Kineosporiaceae</taxon>
        <taxon>Kineococcus</taxon>
    </lineage>
</organism>
<comment type="caution">
    <text evidence="3">The sequence shown here is derived from an EMBL/GenBank/DDBJ whole genome shotgun (WGS) entry which is preliminary data.</text>
</comment>
<dbReference type="Proteomes" id="UP000238083">
    <property type="component" value="Unassembled WGS sequence"/>
</dbReference>
<keyword evidence="1 3" id="KW-0378">Hydrolase</keyword>
<dbReference type="InterPro" id="IPR029058">
    <property type="entry name" value="AB_hydrolase_fold"/>
</dbReference>
<dbReference type="GO" id="GO:0016787">
    <property type="term" value="F:hydrolase activity"/>
    <property type="evidence" value="ECO:0007669"/>
    <property type="project" value="UniProtKB-KW"/>
</dbReference>
<dbReference type="InterPro" id="IPR050266">
    <property type="entry name" value="AB_hydrolase_sf"/>
</dbReference>
<dbReference type="EMBL" id="PVZF01000012">
    <property type="protein sequence ID" value="PRY11704.1"/>
    <property type="molecule type" value="Genomic_DNA"/>
</dbReference>
<proteinExistence type="predicted"/>
<reference evidence="3 4" key="1">
    <citation type="submission" date="2018-03" db="EMBL/GenBank/DDBJ databases">
        <title>Genomic Encyclopedia of Archaeal and Bacterial Type Strains, Phase II (KMG-II): from individual species to whole genera.</title>
        <authorList>
            <person name="Goeker M."/>
        </authorList>
    </citation>
    <scope>NUCLEOTIDE SEQUENCE [LARGE SCALE GENOMIC DNA]</scope>
    <source>
        <strain evidence="3 4">DSM 19711</strain>
    </source>
</reference>
<dbReference type="SUPFAM" id="SSF53474">
    <property type="entry name" value="alpha/beta-Hydrolases"/>
    <property type="match status" value="1"/>
</dbReference>
<name>A0A2T0QYW8_9ACTN</name>
<dbReference type="Gene3D" id="3.40.50.1820">
    <property type="entry name" value="alpha/beta hydrolase"/>
    <property type="match status" value="1"/>
</dbReference>
<sequence>MDTLTTDRVGGLAVRRTGTGEPVLMLHGSGGGLHSLAGLAAELTGFEVWRCARRGYRPSPGSFGRNTFDSEVRDVRALLETVRAVTESDVHLVGVGYGASLALHTAASEPAGIRSLALVEPPVLLAGPHLEAVLTRYRGLVADGDFRAAQDLLSREVDRVPEPLLAALSTLADPDPVRARAGAAGWVHDLEALAGDDADPARWVSLRTQLPVLLAQGAHSREPVPAGMDALAAALPHARRVVWEGQVHGATGAAPAVVARTLREFYSA</sequence>
<dbReference type="OrthoDB" id="63519at2"/>
<keyword evidence="4" id="KW-1185">Reference proteome</keyword>
<dbReference type="RefSeq" id="WP_106213938.1">
    <property type="nucleotide sequence ID" value="NZ_PVZF01000012.1"/>
</dbReference>
<dbReference type="AlphaFoldDB" id="A0A2T0QYW8"/>